<dbReference type="AlphaFoldDB" id="Q2N7R0"/>
<evidence type="ECO:0000259" key="2">
    <source>
        <dbReference type="Pfam" id="PF03372"/>
    </source>
</evidence>
<feature type="transmembrane region" description="Helical" evidence="1">
    <location>
        <begin position="14"/>
        <end position="35"/>
    </location>
</feature>
<dbReference type="EMBL" id="CP000157">
    <property type="protein sequence ID" value="ABC64281.1"/>
    <property type="molecule type" value="Genomic_DNA"/>
</dbReference>
<accession>Q2N7R0</accession>
<organism evidence="3 4">
    <name type="scientific">Erythrobacter litoralis (strain HTCC2594)</name>
    <dbReference type="NCBI Taxonomy" id="314225"/>
    <lineage>
        <taxon>Bacteria</taxon>
        <taxon>Pseudomonadati</taxon>
        <taxon>Pseudomonadota</taxon>
        <taxon>Alphaproteobacteria</taxon>
        <taxon>Sphingomonadales</taxon>
        <taxon>Erythrobacteraceae</taxon>
        <taxon>Erythrobacter/Porphyrobacter group</taxon>
        <taxon>Erythrobacter</taxon>
    </lineage>
</organism>
<keyword evidence="1" id="KW-0472">Membrane</keyword>
<dbReference type="RefSeq" id="WP_011415104.1">
    <property type="nucleotide sequence ID" value="NC_007722.1"/>
</dbReference>
<protein>
    <recommendedName>
        <fullName evidence="2">Endonuclease/exonuclease/phosphatase domain-containing protein</fullName>
    </recommendedName>
</protein>
<evidence type="ECO:0000313" key="3">
    <source>
        <dbReference type="EMBL" id="ABC64281.1"/>
    </source>
</evidence>
<evidence type="ECO:0000313" key="4">
    <source>
        <dbReference type="Proteomes" id="UP000008808"/>
    </source>
</evidence>
<dbReference type="eggNOG" id="COG3021">
    <property type="taxonomic scope" value="Bacteria"/>
</dbReference>
<feature type="domain" description="Endonuclease/exonuclease/phosphatase" evidence="2">
    <location>
        <begin position="113"/>
        <end position="318"/>
    </location>
</feature>
<dbReference type="Gene3D" id="3.60.10.10">
    <property type="entry name" value="Endonuclease/exonuclease/phosphatase"/>
    <property type="match status" value="1"/>
</dbReference>
<gene>
    <name evidence="3" type="ordered locus">ELI_10945</name>
</gene>
<sequence>MAGLDAIDEFESPWFSRALAGVLALVAIATVASLIPGPQWWLRIFDFVLEVLLYVCLIGGVLALWADRWRWKLIAGFTLFGSMLLALIWPYVVVAPNEIDLGKPEGAECFSLLTLNVLQENDQYDRTLDLIRERDPDMLLLTETNQVWLDRLMPVLERYPQRMAEPLDNTYGMIFATRLPVQRAQMPMDRIADLPTLYATVTIPNAGDFELIGLHPRPPKPGEDVETRNQNIIEAGAKTPDGLEEALAIGDFNDVPWSKTTEQFREMGNYGDPRAGRGTYPTFPSWAGKFGWPLDHIFVKGGLHVRNFAVLDDVGSDHRPLAADICMVPESSN</sequence>
<evidence type="ECO:0000256" key="1">
    <source>
        <dbReference type="SAM" id="Phobius"/>
    </source>
</evidence>
<dbReference type="InterPro" id="IPR005135">
    <property type="entry name" value="Endo/exonuclease/phosphatase"/>
</dbReference>
<reference evidence="4" key="1">
    <citation type="journal article" date="2009" name="J. Bacteriol.">
        <title>Complete genome sequence of Erythrobacter litoralis HTCC2594.</title>
        <authorList>
            <person name="Oh H.M."/>
            <person name="Giovannoni S.J."/>
            <person name="Ferriera S."/>
            <person name="Johnson J."/>
            <person name="Cho J.C."/>
        </authorList>
    </citation>
    <scope>NUCLEOTIDE SEQUENCE [LARGE SCALE GENOMIC DNA]</scope>
    <source>
        <strain evidence="4">HTCC2594</strain>
    </source>
</reference>
<proteinExistence type="predicted"/>
<dbReference type="Proteomes" id="UP000008808">
    <property type="component" value="Chromosome"/>
</dbReference>
<dbReference type="KEGG" id="eli:ELI_10945"/>
<dbReference type="Pfam" id="PF03372">
    <property type="entry name" value="Exo_endo_phos"/>
    <property type="match status" value="1"/>
</dbReference>
<dbReference type="SUPFAM" id="SSF56219">
    <property type="entry name" value="DNase I-like"/>
    <property type="match status" value="1"/>
</dbReference>
<keyword evidence="1" id="KW-1133">Transmembrane helix</keyword>
<dbReference type="HOGENOM" id="CLU_052333_0_0_5"/>
<name>Q2N7R0_ERYLH</name>
<feature type="transmembrane region" description="Helical" evidence="1">
    <location>
        <begin position="71"/>
        <end position="94"/>
    </location>
</feature>
<dbReference type="OrthoDB" id="9796594at2"/>
<keyword evidence="1" id="KW-0812">Transmembrane</keyword>
<keyword evidence="4" id="KW-1185">Reference proteome</keyword>
<dbReference type="InterPro" id="IPR036691">
    <property type="entry name" value="Endo/exonu/phosph_ase_sf"/>
</dbReference>
<feature type="transmembrane region" description="Helical" evidence="1">
    <location>
        <begin position="47"/>
        <end position="65"/>
    </location>
</feature>
<dbReference type="GO" id="GO:0003824">
    <property type="term" value="F:catalytic activity"/>
    <property type="evidence" value="ECO:0007669"/>
    <property type="project" value="InterPro"/>
</dbReference>
<dbReference type="STRING" id="314225.ELI_10945"/>